<dbReference type="RefSeq" id="WP_343251731.1">
    <property type="nucleotide sequence ID" value="NZ_HG937516.1"/>
</dbReference>
<feature type="site" description="Contributes to redox potential value" evidence="4">
    <location>
        <position position="31"/>
    </location>
</feature>
<dbReference type="Pfam" id="PF00085">
    <property type="entry name" value="Thioredoxin"/>
    <property type="match status" value="1"/>
</dbReference>
<dbReference type="InterPro" id="IPR013766">
    <property type="entry name" value="Thioredoxin_domain"/>
</dbReference>
<dbReference type="NCBIfam" id="TIGR01068">
    <property type="entry name" value="thioredoxin"/>
    <property type="match status" value="1"/>
</dbReference>
<evidence type="ECO:0000313" key="7">
    <source>
        <dbReference type="EMBL" id="CDN40387.1"/>
    </source>
</evidence>
<comment type="similarity">
    <text evidence="3">Belongs to the thioredoxin family.</text>
</comment>
<dbReference type="InterPro" id="IPR017937">
    <property type="entry name" value="Thioredoxin_CS"/>
</dbReference>
<evidence type="ECO:0000259" key="6">
    <source>
        <dbReference type="PROSITE" id="PS51352"/>
    </source>
</evidence>
<dbReference type="CDD" id="cd02947">
    <property type="entry name" value="TRX_family"/>
    <property type="match status" value="1"/>
</dbReference>
<keyword evidence="8" id="KW-1185">Reference proteome</keyword>
<dbReference type="EMBL" id="HG937516">
    <property type="protein sequence ID" value="CDN40387.1"/>
    <property type="molecule type" value="Genomic_DNA"/>
</dbReference>
<dbReference type="PANTHER" id="PTHR46115">
    <property type="entry name" value="THIOREDOXIN-LIKE PROTEIN 1"/>
    <property type="match status" value="1"/>
</dbReference>
<dbReference type="Gene3D" id="3.40.30.10">
    <property type="entry name" value="Glutaredoxin"/>
    <property type="match status" value="1"/>
</dbReference>
<evidence type="ECO:0000313" key="8">
    <source>
        <dbReference type="Proteomes" id="UP000261764"/>
    </source>
</evidence>
<dbReference type="PRINTS" id="PR00421">
    <property type="entry name" value="THIOREDOXIN"/>
</dbReference>
<feature type="site" description="Deprotonates C-terminal active site Cys" evidence="4">
    <location>
        <position position="23"/>
    </location>
</feature>
<gene>
    <name evidence="7" type="ORF">MAMA39_02630</name>
</gene>
<feature type="domain" description="Thioredoxin" evidence="6">
    <location>
        <begin position="1"/>
        <end position="105"/>
    </location>
</feature>
<dbReference type="PROSITE" id="PS51352">
    <property type="entry name" value="THIOREDOXIN_2"/>
    <property type="match status" value="1"/>
</dbReference>
<sequence length="106" mass="11850">MTVINSSQEFKKTLEENERVLVDFYADWCGPCKMMAPLFEQASKEVTGVTFAKLNVDVVAEVAQEFQIFSIPTTIAFLKGKMVGQPTPGFMPKEQIIKLANTLKSE</sequence>
<evidence type="ECO:0000256" key="4">
    <source>
        <dbReference type="PIRSR" id="PIRSR000077-1"/>
    </source>
</evidence>
<evidence type="ECO:0000256" key="3">
    <source>
        <dbReference type="PIRNR" id="PIRNR000077"/>
    </source>
</evidence>
<dbReference type="InterPro" id="IPR036249">
    <property type="entry name" value="Thioredoxin-like_sf"/>
</dbReference>
<dbReference type="InterPro" id="IPR005746">
    <property type="entry name" value="Thioredoxin"/>
</dbReference>
<name>A0A292IIP6_9MOLU</name>
<evidence type="ECO:0000256" key="5">
    <source>
        <dbReference type="PIRSR" id="PIRSR000077-4"/>
    </source>
</evidence>
<dbReference type="GO" id="GO:0015035">
    <property type="term" value="F:protein-disulfide reductase activity"/>
    <property type="evidence" value="ECO:0007669"/>
    <property type="project" value="UniProtKB-UniRule"/>
</dbReference>
<keyword evidence="1 5" id="KW-1015">Disulfide bond</keyword>
<dbReference type="Proteomes" id="UP000261764">
    <property type="component" value="Chromosome I"/>
</dbReference>
<feature type="active site" description="Nucleophile" evidence="4">
    <location>
        <position position="32"/>
    </location>
</feature>
<dbReference type="AlphaFoldDB" id="A0A292IIP6"/>
<reference evidence="7 8" key="1">
    <citation type="journal article" date="2015" name="Clin. Infect. Dis.">
        <title>Genomic Investigations unmask Mycoplasma amphoriforme, a new respiratory pathogen.</title>
        <authorList>
            <person name="Gillespie S.H."/>
            <person name="Ling C.L."/>
            <person name="Oravcova K."/>
            <person name="Pinheiro M."/>
            <person name="Wells L."/>
            <person name="Bryant J.M."/>
            <person name="McHugh T.D."/>
            <person name="Bebear C."/>
            <person name="Webster D."/>
            <person name="Harris S.R."/>
            <person name="Seth-Smith H.M."/>
            <person name="Thomson N.R."/>
        </authorList>
    </citation>
    <scope>NUCLEOTIDE SEQUENCE [LARGE SCALE GENOMIC DNA]</scope>
    <source>
        <strain evidence="7 8">A39</strain>
    </source>
</reference>
<feature type="site" description="Contributes to redox potential value" evidence="4">
    <location>
        <position position="30"/>
    </location>
</feature>
<organism evidence="7 8">
    <name type="scientific">Mycoplasma amphoriforme A39</name>
    <dbReference type="NCBI Taxonomy" id="572419"/>
    <lineage>
        <taxon>Bacteria</taxon>
        <taxon>Bacillati</taxon>
        <taxon>Mycoplasmatota</taxon>
        <taxon>Mollicutes</taxon>
        <taxon>Mycoplasmataceae</taxon>
        <taxon>Mycoplasma</taxon>
    </lineage>
</organism>
<accession>A0A292IIP6</accession>
<keyword evidence="5" id="KW-0676">Redox-active center</keyword>
<dbReference type="PIRSF" id="PIRSF000077">
    <property type="entry name" value="Thioredoxin"/>
    <property type="match status" value="1"/>
</dbReference>
<feature type="active site" description="Nucleophile" evidence="4">
    <location>
        <position position="29"/>
    </location>
</feature>
<dbReference type="KEGG" id="mamp:MAMA39_02630"/>
<evidence type="ECO:0000256" key="1">
    <source>
        <dbReference type="ARBA" id="ARBA00023157"/>
    </source>
</evidence>
<protein>
    <recommendedName>
        <fullName evidence="2 3">Thioredoxin</fullName>
    </recommendedName>
</protein>
<evidence type="ECO:0000256" key="2">
    <source>
        <dbReference type="NCBIfam" id="TIGR01068"/>
    </source>
</evidence>
<dbReference type="SUPFAM" id="SSF52833">
    <property type="entry name" value="Thioredoxin-like"/>
    <property type="match status" value="1"/>
</dbReference>
<dbReference type="PROSITE" id="PS00194">
    <property type="entry name" value="THIOREDOXIN_1"/>
    <property type="match status" value="1"/>
</dbReference>
<proteinExistence type="inferred from homology"/>
<feature type="disulfide bond" description="Redox-active" evidence="5">
    <location>
        <begin position="29"/>
        <end position="32"/>
    </location>
</feature>